<dbReference type="SUPFAM" id="SSF160059">
    <property type="entry name" value="PriA/YqbF domain"/>
    <property type="match status" value="1"/>
</dbReference>
<dbReference type="RefSeq" id="WP_284299362.1">
    <property type="nucleotide sequence ID" value="NZ_BSSV01000006.1"/>
</dbReference>
<organism evidence="1 2">
    <name type="scientific">Thalassotalea loyana</name>
    <dbReference type="NCBI Taxonomy" id="280483"/>
    <lineage>
        <taxon>Bacteria</taxon>
        <taxon>Pseudomonadati</taxon>
        <taxon>Pseudomonadota</taxon>
        <taxon>Gammaproteobacteria</taxon>
        <taxon>Alteromonadales</taxon>
        <taxon>Colwelliaceae</taxon>
        <taxon>Thalassotalea</taxon>
    </lineage>
</organism>
<comment type="caution">
    <text evidence="1">The sequence shown here is derived from an EMBL/GenBank/DDBJ whole genome shotgun (WGS) entry which is preliminary data.</text>
</comment>
<evidence type="ECO:0000313" key="2">
    <source>
        <dbReference type="Proteomes" id="UP001157134"/>
    </source>
</evidence>
<protein>
    <recommendedName>
        <fullName evidence="3">Mu-like prophage FluMu N-terminal domain-containing protein</fullName>
    </recommendedName>
</protein>
<dbReference type="EMBL" id="BSSV01000006">
    <property type="protein sequence ID" value="GLX86373.1"/>
    <property type="molecule type" value="Genomic_DNA"/>
</dbReference>
<gene>
    <name evidence="1" type="ORF">tloyanaT_26260</name>
</gene>
<dbReference type="Proteomes" id="UP001157134">
    <property type="component" value="Unassembled WGS sequence"/>
</dbReference>
<evidence type="ECO:0000313" key="1">
    <source>
        <dbReference type="EMBL" id="GLX86373.1"/>
    </source>
</evidence>
<accession>A0ABQ6HE66</accession>
<name>A0ABQ6HE66_9GAMM</name>
<sequence length="64" mass="7023">MFEINNTTKADIKRAGIIFKPGITKQTTLSAAQRAQIERCDELTVLVVEPTSNTSKEDSKKGAK</sequence>
<keyword evidence="2" id="KW-1185">Reference proteome</keyword>
<proteinExistence type="predicted"/>
<evidence type="ECO:0008006" key="3">
    <source>
        <dbReference type="Google" id="ProtNLM"/>
    </source>
</evidence>
<reference evidence="1 2" key="1">
    <citation type="submission" date="2023-03" db="EMBL/GenBank/DDBJ databases">
        <title>Thalassotalea loyana LMG 22536T draft genome sequence.</title>
        <authorList>
            <person name="Sawabe T."/>
        </authorList>
    </citation>
    <scope>NUCLEOTIDE SEQUENCE [LARGE SCALE GENOMIC DNA]</scope>
    <source>
        <strain evidence="1 2">LMG 22536</strain>
    </source>
</reference>